<evidence type="ECO:0000256" key="14">
    <source>
        <dbReference type="PROSITE-ProRule" id="PRU01360"/>
    </source>
</evidence>
<evidence type="ECO:0000256" key="15">
    <source>
        <dbReference type="RuleBase" id="RU003357"/>
    </source>
</evidence>
<dbReference type="KEGG" id="fin:KQS_09780"/>
<dbReference type="NCBIfam" id="TIGR01783">
    <property type="entry name" value="TonB-siderophor"/>
    <property type="match status" value="1"/>
</dbReference>
<keyword evidence="12 19" id="KW-0675">Receptor</keyword>
<dbReference type="PANTHER" id="PTHR32552">
    <property type="entry name" value="FERRICHROME IRON RECEPTOR-RELATED"/>
    <property type="match status" value="1"/>
</dbReference>
<evidence type="ECO:0000256" key="10">
    <source>
        <dbReference type="ARBA" id="ARBA00023077"/>
    </source>
</evidence>
<dbReference type="InterPro" id="IPR012910">
    <property type="entry name" value="Plug_dom"/>
</dbReference>
<dbReference type="GO" id="GO:0009279">
    <property type="term" value="C:cell outer membrane"/>
    <property type="evidence" value="ECO:0007669"/>
    <property type="project" value="UniProtKB-SubCell"/>
</dbReference>
<dbReference type="CDD" id="cd01347">
    <property type="entry name" value="ligand_gated_channel"/>
    <property type="match status" value="1"/>
</dbReference>
<evidence type="ECO:0000259" key="18">
    <source>
        <dbReference type="Pfam" id="PF07715"/>
    </source>
</evidence>
<keyword evidence="11 14" id="KW-0472">Membrane</keyword>
<evidence type="ECO:0000313" key="20">
    <source>
        <dbReference type="Proteomes" id="UP000007599"/>
    </source>
</evidence>
<keyword evidence="3 14" id="KW-0813">Transport</keyword>
<dbReference type="InterPro" id="IPR036942">
    <property type="entry name" value="Beta-barrel_TonB_sf"/>
</dbReference>
<evidence type="ECO:0000256" key="13">
    <source>
        <dbReference type="ARBA" id="ARBA00023237"/>
    </source>
</evidence>
<feature type="chain" id="PRO_5003617379" evidence="16">
    <location>
        <begin position="18"/>
        <end position="739"/>
    </location>
</feature>
<evidence type="ECO:0000256" key="7">
    <source>
        <dbReference type="ARBA" id="ARBA00022729"/>
    </source>
</evidence>
<evidence type="ECO:0000256" key="11">
    <source>
        <dbReference type="ARBA" id="ARBA00023136"/>
    </source>
</evidence>
<evidence type="ECO:0000256" key="4">
    <source>
        <dbReference type="ARBA" id="ARBA00022452"/>
    </source>
</evidence>
<dbReference type="InterPro" id="IPR000531">
    <property type="entry name" value="Beta-barrel_TonB"/>
</dbReference>
<evidence type="ECO:0000256" key="1">
    <source>
        <dbReference type="ARBA" id="ARBA00004571"/>
    </source>
</evidence>
<name>H8XUV9_FLAIG</name>
<dbReference type="STRING" id="1094466.KQS_09780"/>
<dbReference type="AlphaFoldDB" id="H8XUV9"/>
<keyword evidence="9" id="KW-0406">Ion transport</keyword>
<organism evidence="19 20">
    <name type="scientific">Flavobacterium indicum (strain DSM 17447 / CIP 109464 / GPTSA100-9)</name>
    <dbReference type="NCBI Taxonomy" id="1094466"/>
    <lineage>
        <taxon>Bacteria</taxon>
        <taxon>Pseudomonadati</taxon>
        <taxon>Bacteroidota</taxon>
        <taxon>Flavobacteriia</taxon>
        <taxon>Flavobacteriales</taxon>
        <taxon>Flavobacteriaceae</taxon>
        <taxon>Flavobacterium</taxon>
    </lineage>
</organism>
<dbReference type="Proteomes" id="UP000007599">
    <property type="component" value="Chromosome I"/>
</dbReference>
<dbReference type="Pfam" id="PF00593">
    <property type="entry name" value="TonB_dep_Rec_b-barrel"/>
    <property type="match status" value="1"/>
</dbReference>
<reference evidence="19 20" key="1">
    <citation type="journal article" date="2012" name="J. Bacteriol.">
        <title>Complete Genome Sequence of Flavobacterium indicum GPSTA100-9T, Isolated from Warm Spring Water.</title>
        <authorList>
            <person name="Barbier P."/>
            <person name="Houel A."/>
            <person name="Loux V."/>
            <person name="Poulain J."/>
            <person name="Bernardet J.F."/>
            <person name="Touchon M."/>
            <person name="Duchaud E."/>
        </authorList>
    </citation>
    <scope>NUCLEOTIDE SEQUENCE [LARGE SCALE GENOMIC DNA]</scope>
    <source>
        <strain evidence="20">DSM 17447 / CIP 109464 / GPTSA100-9</strain>
    </source>
</reference>
<evidence type="ECO:0000256" key="2">
    <source>
        <dbReference type="ARBA" id="ARBA00009810"/>
    </source>
</evidence>
<dbReference type="Pfam" id="PF07715">
    <property type="entry name" value="Plug"/>
    <property type="match status" value="1"/>
</dbReference>
<accession>H8XUV9</accession>
<gene>
    <name evidence="19" type="primary">fhuA</name>
    <name evidence="19" type="ordered locus">KQS_09780</name>
</gene>
<dbReference type="HOGENOM" id="CLU_008287_9_4_10"/>
<dbReference type="GO" id="GO:0038023">
    <property type="term" value="F:signaling receptor activity"/>
    <property type="evidence" value="ECO:0007669"/>
    <property type="project" value="InterPro"/>
</dbReference>
<evidence type="ECO:0000259" key="17">
    <source>
        <dbReference type="Pfam" id="PF00593"/>
    </source>
</evidence>
<keyword evidence="7 16" id="KW-0732">Signal</keyword>
<dbReference type="InterPro" id="IPR037066">
    <property type="entry name" value="Plug_dom_sf"/>
</dbReference>
<evidence type="ECO:0000256" key="5">
    <source>
        <dbReference type="ARBA" id="ARBA00022496"/>
    </source>
</evidence>
<feature type="domain" description="TonB-dependent receptor-like beta-barrel" evidence="17">
    <location>
        <begin position="240"/>
        <end position="699"/>
    </location>
</feature>
<keyword evidence="20" id="KW-1185">Reference proteome</keyword>
<dbReference type="PANTHER" id="PTHR32552:SF68">
    <property type="entry name" value="FERRICHROME OUTER MEMBRANE TRANSPORTER_PHAGE RECEPTOR"/>
    <property type="match status" value="1"/>
</dbReference>
<evidence type="ECO:0000256" key="9">
    <source>
        <dbReference type="ARBA" id="ARBA00023065"/>
    </source>
</evidence>
<comment type="similarity">
    <text evidence="2 14 15">Belongs to the TonB-dependent receptor family.</text>
</comment>
<dbReference type="InterPro" id="IPR010105">
    <property type="entry name" value="TonB_sidphr_rcpt"/>
</dbReference>
<evidence type="ECO:0000256" key="12">
    <source>
        <dbReference type="ARBA" id="ARBA00023170"/>
    </source>
</evidence>
<evidence type="ECO:0000256" key="3">
    <source>
        <dbReference type="ARBA" id="ARBA00022448"/>
    </source>
</evidence>
<keyword evidence="4 14" id="KW-1134">Transmembrane beta strand</keyword>
<dbReference type="Gene3D" id="2.40.170.20">
    <property type="entry name" value="TonB-dependent receptor, beta-barrel domain"/>
    <property type="match status" value="1"/>
</dbReference>
<evidence type="ECO:0000313" key="19">
    <source>
        <dbReference type="EMBL" id="CCG53887.1"/>
    </source>
</evidence>
<reference evidence="20" key="2">
    <citation type="submission" date="2012-03" db="EMBL/GenBank/DDBJ databases">
        <title>Complete genome sequence of Flavobacterium indicum GPTSA100-9T, isolated from warm spring water.</title>
        <authorList>
            <person name="Barbier P."/>
            <person name="Houel A."/>
            <person name="Loux V."/>
            <person name="Poulain J."/>
            <person name="Bernardet J.-F."/>
            <person name="Touchon M."/>
            <person name="Duchaud E."/>
        </authorList>
    </citation>
    <scope>NUCLEOTIDE SEQUENCE [LARGE SCALE GENOMIC DNA]</scope>
    <source>
        <strain evidence="20">DSM 17447 / CIP 109464 / GPTSA100-9</strain>
    </source>
</reference>
<dbReference type="PATRIC" id="fig|1094466.5.peg.1921"/>
<dbReference type="SUPFAM" id="SSF56935">
    <property type="entry name" value="Porins"/>
    <property type="match status" value="1"/>
</dbReference>
<keyword evidence="6 14" id="KW-0812">Transmembrane</keyword>
<dbReference type="OrthoDB" id="9775095at2"/>
<dbReference type="PROSITE" id="PS52016">
    <property type="entry name" value="TONB_DEPENDENT_REC_3"/>
    <property type="match status" value="1"/>
</dbReference>
<protein>
    <submittedName>
        <fullName evidence="19">Probable TonB-dependent outer membrane ferrichrome-iron receptor FhuA</fullName>
    </submittedName>
</protein>
<proteinExistence type="inferred from homology"/>
<evidence type="ECO:0000256" key="6">
    <source>
        <dbReference type="ARBA" id="ARBA00022692"/>
    </source>
</evidence>
<dbReference type="Gene3D" id="2.170.130.10">
    <property type="entry name" value="TonB-dependent receptor, plug domain"/>
    <property type="match status" value="1"/>
</dbReference>
<keyword evidence="8" id="KW-0408">Iron</keyword>
<feature type="domain" description="TonB-dependent receptor plug" evidence="18">
    <location>
        <begin position="65"/>
        <end position="162"/>
    </location>
</feature>
<feature type="signal peptide" evidence="16">
    <location>
        <begin position="1"/>
        <end position="17"/>
    </location>
</feature>
<sequence length="739" mass="81992">MKIVHIFLPILSAVSFAQNHADAYDETSIIVNDTVKKVKVIEPIQIQTTVQGKTVALGKTGVKAIDLPQGLQVIDDKIIEQQQAIRLSDVIKNANGVYVSSARGGAQESFFSRGYDMSANNIFKNGFRVNSGSMPEVASLDQVEYLKGGSALLFGNVAPGGILNLVTKTPQFKYGGSLSMQAGSFNYFKPVLDFYGPLNKSIAYRLVTSYENSESFRDVVKRERFYINPSILFKVSKRTNILVQGDYLNDNWTPDFGTGAIGKNVFLDIPRSTYLGARWSNGLTNQSTITAQINHKFNENWKLNANSSFQDFRRFSEGTERIVINADGSFTRPLGKNNNLETILGQQFNVQGVFTTWGMKHQLAMGVDLDKSFTEAYTYVFGTGATSVAYDTASIYDPSTYENDHAYAAARNTRIVKTEATRFGVYFQDLISLTSKFKVLAGLRWSWQESQATTYAEVTGQGNPYEGTSTVGKMLINKEFTPKIGLVYQPFQNTSLFASYSSSFSPNTATDVYGNVLEASIIDQYEVGVKKGFFDNKLTTNVTVYQIINSNLAQTALYDANGNLNNNAAFKVLSGETTSKGFEIDVTAQPIKGLNVNAGYSYNDMRFTDVEAKPGNFIEGDRVARTPYGTANLSFFYTVQNGILKGFSIGAIGNHVGDRIGGWNNDYQLVSGNLVIRDREIPVRSYTTFDTSVGYEWKKFSILCKLSNITNELNFTVHENYSINPIAPRQFMATLKYKF</sequence>
<dbReference type="InterPro" id="IPR039426">
    <property type="entry name" value="TonB-dep_rcpt-like"/>
</dbReference>
<dbReference type="GO" id="GO:0015344">
    <property type="term" value="F:siderophore uptake transmembrane transporter activity"/>
    <property type="evidence" value="ECO:0007669"/>
    <property type="project" value="TreeGrafter"/>
</dbReference>
<keyword evidence="5" id="KW-0410">Iron transport</keyword>
<dbReference type="EMBL" id="HE774682">
    <property type="protein sequence ID" value="CCG53887.1"/>
    <property type="molecule type" value="Genomic_DNA"/>
</dbReference>
<keyword evidence="10 15" id="KW-0798">TonB box</keyword>
<evidence type="ECO:0000256" key="8">
    <source>
        <dbReference type="ARBA" id="ARBA00023004"/>
    </source>
</evidence>
<keyword evidence="13 14" id="KW-0998">Cell outer membrane</keyword>
<dbReference type="RefSeq" id="WP_014389006.1">
    <property type="nucleotide sequence ID" value="NC_017025.1"/>
</dbReference>
<dbReference type="GO" id="GO:0015891">
    <property type="term" value="P:siderophore transport"/>
    <property type="evidence" value="ECO:0007669"/>
    <property type="project" value="InterPro"/>
</dbReference>
<evidence type="ECO:0000256" key="16">
    <source>
        <dbReference type="SAM" id="SignalP"/>
    </source>
</evidence>
<comment type="subcellular location">
    <subcellularLocation>
        <location evidence="1 14">Cell outer membrane</location>
        <topology evidence="1 14">Multi-pass membrane protein</topology>
    </subcellularLocation>
</comment>
<dbReference type="eggNOG" id="COG4774">
    <property type="taxonomic scope" value="Bacteria"/>
</dbReference>